<reference evidence="1 2" key="1">
    <citation type="submission" date="2016-08" db="EMBL/GenBank/DDBJ databases">
        <authorList>
            <person name="Loux V."/>
            <person name="Rue O."/>
        </authorList>
    </citation>
    <scope>NUCLEOTIDE SEQUENCE [LARGE SCALE GENOMIC DNA]</scope>
    <source>
        <strain evidence="1 2">AFSSA_08CEB44bac</strain>
    </source>
</reference>
<protein>
    <submittedName>
        <fullName evidence="1">Uncharacterized protein</fullName>
    </submittedName>
</protein>
<proteinExistence type="predicted"/>
<evidence type="ECO:0000313" key="1">
    <source>
        <dbReference type="EMBL" id="SCL82254.1"/>
    </source>
</evidence>
<organism evidence="1 2">
    <name type="scientific">Bacillus cytotoxicus</name>
    <dbReference type="NCBI Taxonomy" id="580165"/>
    <lineage>
        <taxon>Bacteria</taxon>
        <taxon>Bacillati</taxon>
        <taxon>Bacillota</taxon>
        <taxon>Bacilli</taxon>
        <taxon>Bacillales</taxon>
        <taxon>Bacillaceae</taxon>
        <taxon>Bacillus</taxon>
        <taxon>Bacillus cereus group</taxon>
    </lineage>
</organism>
<comment type="caution">
    <text evidence="1">The sequence shown here is derived from an EMBL/GenBank/DDBJ whole genome shotgun (WGS) entry which is preliminary data.</text>
</comment>
<evidence type="ECO:0000313" key="2">
    <source>
        <dbReference type="Proteomes" id="UP000242164"/>
    </source>
</evidence>
<dbReference type="EMBL" id="FMIK01000005">
    <property type="protein sequence ID" value="SCL82254.1"/>
    <property type="molecule type" value="Genomic_DNA"/>
</dbReference>
<dbReference type="Proteomes" id="UP000242164">
    <property type="component" value="Unassembled WGS sequence"/>
</dbReference>
<dbReference type="PROSITE" id="PS51257">
    <property type="entry name" value="PROKAR_LIPOPROTEIN"/>
    <property type="match status" value="1"/>
</dbReference>
<name>A0AAX2CBH3_9BACI</name>
<accession>A0AAX2CBH3</accession>
<gene>
    <name evidence="1" type="ORF">BCB44BAC_00175</name>
</gene>
<dbReference type="AlphaFoldDB" id="A0AAX2CBH3"/>
<sequence>MKAKKLVMFAIPFMLLAGCGTDKTDAK</sequence>